<keyword evidence="2" id="KW-1185">Reference proteome</keyword>
<protein>
    <submittedName>
        <fullName evidence="1">Uncharacterized protein</fullName>
    </submittedName>
</protein>
<organism evidence="1 2">
    <name type="scientific">Cryptococcus tetragattii IND107</name>
    <dbReference type="NCBI Taxonomy" id="1296105"/>
    <lineage>
        <taxon>Eukaryota</taxon>
        <taxon>Fungi</taxon>
        <taxon>Dikarya</taxon>
        <taxon>Basidiomycota</taxon>
        <taxon>Agaricomycotina</taxon>
        <taxon>Tremellomycetes</taxon>
        <taxon>Tremellales</taxon>
        <taxon>Cryptococcaceae</taxon>
        <taxon>Cryptococcus</taxon>
        <taxon>Cryptococcus gattii species complex</taxon>
    </lineage>
</organism>
<dbReference type="RefSeq" id="XP_066610913.1">
    <property type="nucleotide sequence ID" value="XM_066761088.1"/>
</dbReference>
<dbReference type="Proteomes" id="UP000054399">
    <property type="component" value="Unassembled WGS sequence"/>
</dbReference>
<comment type="caution">
    <text evidence="1">The sequence shown here is derived from an EMBL/GenBank/DDBJ whole genome shotgun (WGS) entry which is preliminary data.</text>
</comment>
<evidence type="ECO:0000313" key="1">
    <source>
        <dbReference type="EMBL" id="KAL0240414.1"/>
    </source>
</evidence>
<gene>
    <name evidence="1" type="ORF">I308_106666</name>
</gene>
<accession>A0ABR3BI84</accession>
<reference evidence="1 2" key="2">
    <citation type="submission" date="2024-01" db="EMBL/GenBank/DDBJ databases">
        <title>Comparative genomics of Cryptococcus and Kwoniella reveals pathogenesis evolution and contrasting modes of karyotype evolution via chromosome fusion or intercentromeric recombination.</title>
        <authorList>
            <person name="Coelho M.A."/>
            <person name="David-Palma M."/>
            <person name="Shea T."/>
            <person name="Bowers K."/>
            <person name="Mcginley-Smith S."/>
            <person name="Mohammad A.W."/>
            <person name="Gnirke A."/>
            <person name="Yurkov A.M."/>
            <person name="Nowrousian M."/>
            <person name="Sun S."/>
            <person name="Cuomo C.A."/>
            <person name="Heitman J."/>
        </authorList>
    </citation>
    <scope>NUCLEOTIDE SEQUENCE [LARGE SCALE GENOMIC DNA]</scope>
    <source>
        <strain evidence="1 2">IND107</strain>
    </source>
</reference>
<evidence type="ECO:0000313" key="2">
    <source>
        <dbReference type="Proteomes" id="UP000054399"/>
    </source>
</evidence>
<proteinExistence type="predicted"/>
<reference evidence="2" key="1">
    <citation type="submission" date="2015-01" db="EMBL/GenBank/DDBJ databases">
        <title>The Genome Sequence of Cryptococcus gattii MMRL2647.</title>
        <authorList>
            <consortium name="The Broad Institute Genomics Platform"/>
            <person name="Cuomo C."/>
            <person name="Litvintseva A."/>
            <person name="Chen Y."/>
            <person name="Heitman J."/>
            <person name="Sun S."/>
            <person name="Springer D."/>
            <person name="Dromer F."/>
            <person name="Young S."/>
            <person name="Zeng Q."/>
            <person name="Gargeya S."/>
            <person name="Abouelleil A."/>
            <person name="Alvarado L."/>
            <person name="Chapman S.B."/>
            <person name="Gainer-Dewar J."/>
            <person name="Goldberg J."/>
            <person name="Griggs A."/>
            <person name="Gujja S."/>
            <person name="Hansen M."/>
            <person name="Howarth C."/>
            <person name="Imamovic A."/>
            <person name="Larimer J."/>
            <person name="Murphy C."/>
            <person name="Naylor J."/>
            <person name="Pearson M."/>
            <person name="Priest M."/>
            <person name="Roberts A."/>
            <person name="Saif S."/>
            <person name="Shea T."/>
            <person name="Sykes S."/>
            <person name="Wortman J."/>
            <person name="Nusbaum C."/>
            <person name="Birren B."/>
        </authorList>
    </citation>
    <scope>NUCLEOTIDE SEQUENCE [LARGE SCALE GENOMIC DNA]</scope>
    <source>
        <strain evidence="2">IND107</strain>
    </source>
</reference>
<name>A0ABR3BI84_9TREE</name>
<dbReference type="GeneID" id="91993521"/>
<dbReference type="EMBL" id="ATAM02000014">
    <property type="protein sequence ID" value="KAL0240414.1"/>
    <property type="molecule type" value="Genomic_DNA"/>
</dbReference>
<sequence length="49" mass="5680">MEVFFPAHTMGCIGTEMWRHRMMDDSDAFFGNLPDDVEAPTVRQIMDMV</sequence>